<comment type="pathway">
    <text evidence="1">Cofactor biosynthesis; ubiquinone biosynthesis.</text>
</comment>
<comment type="function">
    <text evidence="1">Required for ubiquinone (coenzyme Q) biosynthesis. Binds hydrophobic ubiquinone biosynthetic intermediates via its SCP2 domain and is essential for the stability of the Ubi complex. May constitute a docking platform where Ubi enzymes assemble and access their SCP2-bound polyprenyl substrates.</text>
</comment>
<feature type="domain" description="SCP2" evidence="3">
    <location>
        <begin position="18"/>
        <end position="113"/>
    </location>
</feature>
<keyword evidence="5" id="KW-1185">Reference proteome</keyword>
<dbReference type="InterPro" id="IPR003033">
    <property type="entry name" value="SCP2_sterol-bd_dom"/>
</dbReference>
<dbReference type="RefSeq" id="WP_343806677.1">
    <property type="nucleotide sequence ID" value="NZ_BAAAET010000003.1"/>
</dbReference>
<keyword evidence="1" id="KW-0831">Ubiquinone biosynthesis</keyword>
<dbReference type="PANTHER" id="PTHR38693">
    <property type="entry name" value="UBIQUINONE BIOSYNTHESIS PROTEIN UBIJ"/>
    <property type="match status" value="1"/>
</dbReference>
<name>A0ABP3TF34_9GAMM</name>
<comment type="similarity">
    <text evidence="1">Belongs to the UbiJ family.</text>
</comment>
<accession>A0ABP3TF34</accession>
<dbReference type="Pfam" id="PF02036">
    <property type="entry name" value="SCP2"/>
    <property type="match status" value="1"/>
</dbReference>
<reference evidence="5" key="1">
    <citation type="journal article" date="2019" name="Int. J. Syst. Evol. Microbiol.">
        <title>The Global Catalogue of Microorganisms (GCM) 10K type strain sequencing project: providing services to taxonomists for standard genome sequencing and annotation.</title>
        <authorList>
            <consortium name="The Broad Institute Genomics Platform"/>
            <consortium name="The Broad Institute Genome Sequencing Center for Infectious Disease"/>
            <person name="Wu L."/>
            <person name="Ma J."/>
        </authorList>
    </citation>
    <scope>NUCLEOTIDE SEQUENCE [LARGE SCALE GENOMIC DNA]</scope>
    <source>
        <strain evidence="5">JCM 15134</strain>
    </source>
</reference>
<evidence type="ECO:0000256" key="1">
    <source>
        <dbReference type="HAMAP-Rule" id="MF_02215"/>
    </source>
</evidence>
<dbReference type="SUPFAM" id="SSF55718">
    <property type="entry name" value="SCP-like"/>
    <property type="match status" value="1"/>
</dbReference>
<dbReference type="InterPro" id="IPR036527">
    <property type="entry name" value="SCP2_sterol-bd_dom_sf"/>
</dbReference>
<keyword evidence="2" id="KW-0175">Coiled coil</keyword>
<evidence type="ECO:0000313" key="5">
    <source>
        <dbReference type="Proteomes" id="UP001499915"/>
    </source>
</evidence>
<evidence type="ECO:0000259" key="3">
    <source>
        <dbReference type="Pfam" id="PF02036"/>
    </source>
</evidence>
<evidence type="ECO:0000313" key="4">
    <source>
        <dbReference type="EMBL" id="GAA0696941.1"/>
    </source>
</evidence>
<dbReference type="InterPro" id="IPR038989">
    <property type="entry name" value="UbiJ"/>
</dbReference>
<dbReference type="EMBL" id="BAAAET010000003">
    <property type="protein sequence ID" value="GAA0696941.1"/>
    <property type="molecule type" value="Genomic_DNA"/>
</dbReference>
<sequence length="207" mass="23096">MATGMINATLLTLAEESLNRILTRDPVTLSRLGELAGREIRVECSSPDWHLYLLPHNQGIDLLAESAGEADACLRGSALNLMRLPMAGNQVLFGHGVTIEGDSGLVHRLQQILADSQVDWEAWLADLIGDTAAHPLANLLRSASHQLRYGSSSLIHSLEEYLHEEARLLPTQVEIDIWQEEVEELRDATDRLEARIVRLEHKQTRND</sequence>
<comment type="caution">
    <text evidence="4">The sequence shown here is derived from an EMBL/GenBank/DDBJ whole genome shotgun (WGS) entry which is preliminary data.</text>
</comment>
<gene>
    <name evidence="1" type="primary">ubiJ</name>
    <name evidence="4" type="ORF">GCM10009104_26330</name>
</gene>
<organism evidence="4 5">
    <name type="scientific">Marinobacterium maritimum</name>
    <dbReference type="NCBI Taxonomy" id="500162"/>
    <lineage>
        <taxon>Bacteria</taxon>
        <taxon>Pseudomonadati</taxon>
        <taxon>Pseudomonadota</taxon>
        <taxon>Gammaproteobacteria</taxon>
        <taxon>Oceanospirillales</taxon>
        <taxon>Oceanospirillaceae</taxon>
        <taxon>Marinobacterium</taxon>
    </lineage>
</organism>
<dbReference type="Proteomes" id="UP001499915">
    <property type="component" value="Unassembled WGS sequence"/>
</dbReference>
<feature type="coiled-coil region" evidence="2">
    <location>
        <begin position="175"/>
        <end position="202"/>
    </location>
</feature>
<dbReference type="PANTHER" id="PTHR38693:SF1">
    <property type="entry name" value="UBIQUINONE BIOSYNTHESIS ACCESSORY FACTOR UBIJ"/>
    <property type="match status" value="1"/>
</dbReference>
<comment type="subcellular location">
    <subcellularLocation>
        <location evidence="1">Cytoplasm</location>
    </subcellularLocation>
</comment>
<keyword evidence="1" id="KW-0963">Cytoplasm</keyword>
<proteinExistence type="inferred from homology"/>
<evidence type="ECO:0000256" key="2">
    <source>
        <dbReference type="SAM" id="Coils"/>
    </source>
</evidence>
<dbReference type="HAMAP" id="MF_02215">
    <property type="entry name" value="UbiJ"/>
    <property type="match status" value="1"/>
</dbReference>
<protein>
    <recommendedName>
        <fullName evidence="1">Ubiquinone biosynthesis accessory factor UbiJ</fullName>
    </recommendedName>
</protein>